<evidence type="ECO:0000313" key="6">
    <source>
        <dbReference type="EMBL" id="AVK08494.1"/>
    </source>
</evidence>
<evidence type="ECO:0000256" key="2">
    <source>
        <dbReference type="ARBA" id="ARBA00008156"/>
    </source>
</evidence>
<dbReference type="InterPro" id="IPR017511">
    <property type="entry name" value="PQQ_mDH"/>
</dbReference>
<comment type="cofactor">
    <cofactor evidence="1">
        <name>pyrroloquinoline quinone</name>
        <dbReference type="ChEBI" id="CHEBI:58442"/>
    </cofactor>
</comment>
<evidence type="ECO:0000256" key="3">
    <source>
        <dbReference type="ARBA" id="ARBA00023002"/>
    </source>
</evidence>
<dbReference type="InterPro" id="IPR002372">
    <property type="entry name" value="PQQ_rpt_dom"/>
</dbReference>
<evidence type="ECO:0000256" key="1">
    <source>
        <dbReference type="ARBA" id="ARBA00001931"/>
    </source>
</evidence>
<evidence type="ECO:0000313" key="7">
    <source>
        <dbReference type="Proteomes" id="UP000238390"/>
    </source>
</evidence>
<protein>
    <submittedName>
        <fullName evidence="6">Membrane-bound PQQ-dependent dehydrogenase, glucose/quinate/shikimate family protein</fullName>
        <ecNumber evidence="6">1.1.-.-</ecNumber>
    </submittedName>
</protein>
<keyword evidence="7" id="KW-1185">Reference proteome</keyword>
<dbReference type="Proteomes" id="UP000238390">
    <property type="component" value="Chromosome"/>
</dbReference>
<dbReference type="InterPro" id="IPR011047">
    <property type="entry name" value="Quinoprotein_ADH-like_sf"/>
</dbReference>
<feature type="transmembrane region" description="Helical" evidence="4">
    <location>
        <begin position="56"/>
        <end position="72"/>
    </location>
</feature>
<comment type="similarity">
    <text evidence="2">Belongs to the bacterial PQQ dehydrogenase family.</text>
</comment>
<name>A0A2R3J2U8_9PSED</name>
<dbReference type="Gene3D" id="2.140.10.10">
    <property type="entry name" value="Quinoprotein alcohol dehydrogenase-like superfamily"/>
    <property type="match status" value="1"/>
</dbReference>
<dbReference type="SUPFAM" id="SSF50998">
    <property type="entry name" value="Quinoprotein alcohol dehydrogenase-like"/>
    <property type="match status" value="1"/>
</dbReference>
<dbReference type="Pfam" id="PF01011">
    <property type="entry name" value="PQQ"/>
    <property type="match status" value="1"/>
</dbReference>
<feature type="domain" description="Pyrrolo-quinoline quinone repeat" evidence="5">
    <location>
        <begin position="158"/>
        <end position="726"/>
    </location>
</feature>
<evidence type="ECO:0000259" key="5">
    <source>
        <dbReference type="Pfam" id="PF01011"/>
    </source>
</evidence>
<proteinExistence type="inferred from homology"/>
<accession>A0A2R3J2U8</accession>
<reference evidence="6 7" key="1">
    <citation type="submission" date="2018-02" db="EMBL/GenBank/DDBJ databases">
        <title>FDA/CDC Antimicrobial Resistant Isolate Bank Genome Sequencing.</title>
        <authorList>
            <person name="Benahmed F.H."/>
            <person name="Lutgring J.D."/>
            <person name="Yoo B."/>
            <person name="Machado M."/>
            <person name="Brown A."/>
            <person name="McAllister G."/>
            <person name="Perry A."/>
            <person name="Halpin A.L."/>
            <person name="Vavikolanu K."/>
            <person name="Ott S."/>
            <person name="Zhao X."/>
            <person name="Tallon L.J."/>
            <person name="Sadzewicz L."/>
            <person name="Aluvathingal J."/>
            <person name="Nadendla S."/>
            <person name="Voskania-kordi A."/>
            <person name="Simonyan V."/>
            <person name="Patel J."/>
            <person name="Shawar R.M."/>
        </authorList>
    </citation>
    <scope>NUCLEOTIDE SEQUENCE [LARGE SCALE GENOMIC DNA]</scope>
    <source>
        <strain evidence="6 7">AR_0356</strain>
    </source>
</reference>
<evidence type="ECO:0000256" key="4">
    <source>
        <dbReference type="SAM" id="Phobius"/>
    </source>
</evidence>
<dbReference type="InterPro" id="IPR018391">
    <property type="entry name" value="PQQ_b-propeller_rpt"/>
</dbReference>
<keyword evidence="4" id="KW-0472">Membrane</keyword>
<keyword evidence="3 6" id="KW-0560">Oxidoreductase</keyword>
<keyword evidence="4" id="KW-0812">Transmembrane</keyword>
<dbReference type="PANTHER" id="PTHR32303">
    <property type="entry name" value="QUINOPROTEIN ALCOHOL DEHYDROGENASE (CYTOCHROME C)"/>
    <property type="match status" value="1"/>
</dbReference>
<dbReference type="CDD" id="cd10280">
    <property type="entry name" value="PQQ_mGDH"/>
    <property type="match status" value="1"/>
</dbReference>
<dbReference type="GO" id="GO:0016020">
    <property type="term" value="C:membrane"/>
    <property type="evidence" value="ECO:0007669"/>
    <property type="project" value="InterPro"/>
</dbReference>
<dbReference type="NCBIfam" id="TIGR03074">
    <property type="entry name" value="PQQ_membr_DH"/>
    <property type="match status" value="1"/>
</dbReference>
<sequence length="752" mass="81660">MRTYRLLAVPLLLAALWLLGGGAWLWLLDGSAYYLCAGGALLVCAIALWHGRARALAAYATLLLGSCLWAWWEVGLRWWELVPRLALWFLLGGLLCLPALRRRLRGRHASRDAALLACALGLVTLLASLALLRPSVELPAVSHGAAGPGATGAADGEWRFYAGDAGGQRYSPLRQIDRGNVRRLRLAWHYRSGDLPGPDDPLETTAENTPLMVGGRLYLCTPHSQVIALEAESGRELWRFDPQLRGRRADGFRSWPHMTCRGLAYHHSPASSGSCPRRLLLPTADARLIALDADSGKPCRGFGKDGTVDLARGLPDFQAGEYYSTSPPALAGGLVLVGGHVTDRIASGVLRAYDVEDGHLVWNWYGDDRVDGRPLAAGEQYPRGAPNVWSTISVDRRLGLAYLPVGNAKPDFWGGRRSAAAERYSSSVVALEIASGRPRWVFQATRHDIWDRDLAAQPTLFELRRGRQRIPALLAATKQGSLFVLDRRNGKPLWPVREVPAPAGAAEGDHTAASQPVSSLDFSPPPLRERDMWGVTPLDQLLCRLAYRRLRYEGPYTPPGESGSLIYPGSAGVFNWGGVALDPHRRIAFLNPSYMAFRVRLVAGAPGEPRYRADGVPFRSPLGLPCQAPPWGEVMALELDSGRLLWRRPSGTVRDATPLPLPFALGVPSLGGGLVTAGGLAFHAGTLDRYLRAYDLDTGEELWRARLPAGGQASPMSYRGRDGRQYLVIVAGGHGSLGTRAGDHVLAFVLAP</sequence>
<dbReference type="RefSeq" id="WP_058130452.1">
    <property type="nucleotide sequence ID" value="NZ_CP027169.1"/>
</dbReference>
<dbReference type="AlphaFoldDB" id="A0A2R3J2U8"/>
<dbReference type="GO" id="GO:0048038">
    <property type="term" value="F:quinone binding"/>
    <property type="evidence" value="ECO:0007669"/>
    <property type="project" value="InterPro"/>
</dbReference>
<gene>
    <name evidence="6" type="ORF">CSB93_4343</name>
</gene>
<feature type="transmembrane region" description="Helical" evidence="4">
    <location>
        <begin position="113"/>
        <end position="132"/>
    </location>
</feature>
<keyword evidence="4" id="KW-1133">Transmembrane helix</keyword>
<organism evidence="6 7">
    <name type="scientific">Pseudomonas paraeruginosa</name>
    <dbReference type="NCBI Taxonomy" id="2994495"/>
    <lineage>
        <taxon>Bacteria</taxon>
        <taxon>Pseudomonadati</taxon>
        <taxon>Pseudomonadota</taxon>
        <taxon>Gammaproteobacteria</taxon>
        <taxon>Pseudomonadales</taxon>
        <taxon>Pseudomonadaceae</taxon>
        <taxon>Pseudomonas</taxon>
    </lineage>
</organism>
<dbReference type="SMART" id="SM00564">
    <property type="entry name" value="PQQ"/>
    <property type="match status" value="4"/>
</dbReference>
<dbReference type="PANTHER" id="PTHR32303:SF4">
    <property type="entry name" value="QUINOPROTEIN GLUCOSE DEHYDROGENASE"/>
    <property type="match status" value="1"/>
</dbReference>
<feature type="transmembrane region" description="Helical" evidence="4">
    <location>
        <begin position="84"/>
        <end position="101"/>
    </location>
</feature>
<dbReference type="GO" id="GO:0008876">
    <property type="term" value="F:quinoprotein glucose dehydrogenase activity"/>
    <property type="evidence" value="ECO:0007669"/>
    <property type="project" value="TreeGrafter"/>
</dbReference>
<dbReference type="EC" id="1.1.-.-" evidence="6"/>
<dbReference type="EMBL" id="CP027169">
    <property type="protein sequence ID" value="AVK08494.1"/>
    <property type="molecule type" value="Genomic_DNA"/>
</dbReference>
<feature type="transmembrane region" description="Helical" evidence="4">
    <location>
        <begin position="32"/>
        <end position="49"/>
    </location>
</feature>